<dbReference type="OrthoDB" id="275831at2157"/>
<dbReference type="RefSeq" id="WP_013193997.1">
    <property type="nucleotide sequence ID" value="NC_014253.1"/>
</dbReference>
<keyword evidence="1" id="KW-1133">Transmembrane helix</keyword>
<gene>
    <name evidence="3" type="ordered locus">Metev_0517</name>
</gene>
<protein>
    <recommendedName>
        <fullName evidence="2">DUF8121 domain-containing protein</fullName>
    </recommendedName>
</protein>
<dbReference type="EMBL" id="CP002069">
    <property type="protein sequence ID" value="ADI73429.1"/>
    <property type="molecule type" value="Genomic_DNA"/>
</dbReference>
<evidence type="ECO:0000256" key="1">
    <source>
        <dbReference type="SAM" id="Phobius"/>
    </source>
</evidence>
<dbReference type="InterPro" id="IPR058434">
    <property type="entry name" value="DUF8121"/>
</dbReference>
<keyword evidence="1" id="KW-0472">Membrane</keyword>
<dbReference type="Pfam" id="PF26441">
    <property type="entry name" value="DUF8121"/>
    <property type="match status" value="1"/>
</dbReference>
<name>D7E887_METEZ</name>
<dbReference type="Proteomes" id="UP000000391">
    <property type="component" value="Chromosome"/>
</dbReference>
<sequence length="197" mass="22534">MRFRKIPIGIVIILIAAASIGIYEISISKKTLSEPREVVEDGEKHLIFYDNSNKRILTISMLYHQGYNNKTGEIPLRVAASHSENTVIESMDLTVKYPRRGSWIEKRGDVFLKTPDGFPFPEIHFERTENFNTRLEIPDMSPQGKGTVTLHFLLKPAWKIEDSANITVNVNTVLSENRLFGYKYHAQKQTTLKIPSD</sequence>
<organism evidence="3 4">
    <name type="scientific">Methanohalobium evestigatum (strain ATCC BAA-1072 / DSM 3721 / NBRC 107634 / OCM 161 / Z-7303)</name>
    <dbReference type="NCBI Taxonomy" id="644295"/>
    <lineage>
        <taxon>Archaea</taxon>
        <taxon>Methanobacteriati</taxon>
        <taxon>Methanobacteriota</taxon>
        <taxon>Stenosarchaea group</taxon>
        <taxon>Methanomicrobia</taxon>
        <taxon>Methanosarcinales</taxon>
        <taxon>Methanosarcinaceae</taxon>
        <taxon>Methanohalobium</taxon>
    </lineage>
</organism>
<dbReference type="HOGENOM" id="CLU_126382_0_0_2"/>
<dbReference type="STRING" id="644295.Metev_0517"/>
<keyword evidence="1" id="KW-0812">Transmembrane</keyword>
<accession>D7E887</accession>
<reference evidence="3 4" key="1">
    <citation type="submission" date="2010-06" db="EMBL/GenBank/DDBJ databases">
        <title>Complete sequence chromosome of Methanohalobium evestigatum Z-7303.</title>
        <authorList>
            <consortium name="US DOE Joint Genome Institute"/>
            <person name="Lucas S."/>
            <person name="Copeland A."/>
            <person name="Lapidus A."/>
            <person name="Cheng J.-F."/>
            <person name="Bruce D."/>
            <person name="Goodwin L."/>
            <person name="Pitluck S."/>
            <person name="Saunders E."/>
            <person name="Detter J.C."/>
            <person name="Han C."/>
            <person name="Tapia R."/>
            <person name="Land M."/>
            <person name="Hauser L."/>
            <person name="Kyrpides N."/>
            <person name="Mikhailova N."/>
            <person name="Sieprawska-Lupa M."/>
            <person name="Whitman W.B."/>
            <person name="Anderson I."/>
            <person name="Woyke T."/>
        </authorList>
    </citation>
    <scope>NUCLEOTIDE SEQUENCE [LARGE SCALE GENOMIC DNA]</scope>
    <source>
        <strain evidence="4">ATCC BAA-1072 / DSM 3721 / NBRC 107634 / OCM 161 / Z-7303</strain>
    </source>
</reference>
<proteinExistence type="predicted"/>
<dbReference type="KEGG" id="mev:Metev_0517"/>
<evidence type="ECO:0000313" key="4">
    <source>
        <dbReference type="Proteomes" id="UP000000391"/>
    </source>
</evidence>
<feature type="domain" description="DUF8121" evidence="2">
    <location>
        <begin position="30"/>
        <end position="195"/>
    </location>
</feature>
<keyword evidence="4" id="KW-1185">Reference proteome</keyword>
<dbReference type="AlphaFoldDB" id="D7E887"/>
<feature type="transmembrane region" description="Helical" evidence="1">
    <location>
        <begin position="6"/>
        <end position="26"/>
    </location>
</feature>
<dbReference type="GeneID" id="9346138"/>
<evidence type="ECO:0000259" key="2">
    <source>
        <dbReference type="Pfam" id="PF26441"/>
    </source>
</evidence>
<evidence type="ECO:0000313" key="3">
    <source>
        <dbReference type="EMBL" id="ADI73429.1"/>
    </source>
</evidence>